<accession>A0A2S1ER20</accession>
<sequence length="38" mass="4359">MNDFILNILGIVEKAEHNDNPVKEYMSRAVLNCHFIAV</sequence>
<proteinExistence type="predicted"/>
<evidence type="ECO:0000313" key="2">
    <source>
        <dbReference type="Proteomes" id="UP000244369"/>
    </source>
</evidence>
<dbReference type="Proteomes" id="UP000244369">
    <property type="component" value="Chromosome"/>
</dbReference>
<name>A0A2S1ER20_LIMRT</name>
<evidence type="ECO:0000313" key="1">
    <source>
        <dbReference type="EMBL" id="AWD62434.1"/>
    </source>
</evidence>
<protein>
    <submittedName>
        <fullName evidence="1">Uncharacterized protein</fullName>
    </submittedName>
</protein>
<gene>
    <name evidence="1" type="ORF">LWHH1689_1117</name>
</gene>
<dbReference type="EMBL" id="CP027805">
    <property type="protein sequence ID" value="AWD62434.1"/>
    <property type="molecule type" value="Genomic_DNA"/>
</dbReference>
<reference evidence="1 2" key="1">
    <citation type="submission" date="2018-03" db="EMBL/GenBank/DDBJ databases">
        <title>Complete Genome Sequence of the Chinese traditional Highland Barley wine Isolate Lactobacillus reuteri WHH1689.</title>
        <authorList>
            <person name="Chen S."/>
            <person name="Chen L."/>
            <person name="Chen L."/>
            <person name="Li Y."/>
        </authorList>
    </citation>
    <scope>NUCLEOTIDE SEQUENCE [LARGE SCALE GENOMIC DNA]</scope>
    <source>
        <strain evidence="1 2">WHH1689</strain>
    </source>
</reference>
<organism evidence="1 2">
    <name type="scientific">Limosilactobacillus reuteri</name>
    <name type="common">Lactobacillus reuteri</name>
    <dbReference type="NCBI Taxonomy" id="1598"/>
    <lineage>
        <taxon>Bacteria</taxon>
        <taxon>Bacillati</taxon>
        <taxon>Bacillota</taxon>
        <taxon>Bacilli</taxon>
        <taxon>Lactobacillales</taxon>
        <taxon>Lactobacillaceae</taxon>
        <taxon>Limosilactobacillus</taxon>
    </lineage>
</organism>
<dbReference type="AlphaFoldDB" id="A0A2S1ER20"/>